<proteinExistence type="predicted"/>
<dbReference type="AlphaFoldDB" id="A0A8S1Q2N2"/>
<dbReference type="OMA" id="SSEYQVE"/>
<gene>
    <name evidence="1" type="ORF">PPRIM_AZ9-3.1.T1400125</name>
</gene>
<accession>A0A8S1Q2N2</accession>
<evidence type="ECO:0000313" key="2">
    <source>
        <dbReference type="Proteomes" id="UP000688137"/>
    </source>
</evidence>
<keyword evidence="2" id="KW-1185">Reference proteome</keyword>
<organism evidence="1 2">
    <name type="scientific">Paramecium primaurelia</name>
    <dbReference type="NCBI Taxonomy" id="5886"/>
    <lineage>
        <taxon>Eukaryota</taxon>
        <taxon>Sar</taxon>
        <taxon>Alveolata</taxon>
        <taxon>Ciliophora</taxon>
        <taxon>Intramacronucleata</taxon>
        <taxon>Oligohymenophorea</taxon>
        <taxon>Peniculida</taxon>
        <taxon>Parameciidae</taxon>
        <taxon>Paramecium</taxon>
    </lineage>
</organism>
<evidence type="ECO:0000313" key="1">
    <source>
        <dbReference type="EMBL" id="CAD8109402.1"/>
    </source>
</evidence>
<reference evidence="1" key="1">
    <citation type="submission" date="2021-01" db="EMBL/GenBank/DDBJ databases">
        <authorList>
            <consortium name="Genoscope - CEA"/>
            <person name="William W."/>
        </authorList>
    </citation>
    <scope>NUCLEOTIDE SEQUENCE</scope>
</reference>
<comment type="caution">
    <text evidence="1">The sequence shown here is derived from an EMBL/GenBank/DDBJ whole genome shotgun (WGS) entry which is preliminary data.</text>
</comment>
<dbReference type="Proteomes" id="UP000688137">
    <property type="component" value="Unassembled WGS sequence"/>
</dbReference>
<dbReference type="EMBL" id="CAJJDM010000144">
    <property type="protein sequence ID" value="CAD8109402.1"/>
    <property type="molecule type" value="Genomic_DNA"/>
</dbReference>
<sequence length="149" mass="17151">MKSSKADLLESENSQNYGSESSEYQVELIKQRGSQTACADAKRYYKIPLKTQILLFQMVFINGKRIKQVAKSLSINYSSAKSLIHYYKNNKRPIPSAISSILNQSKPCGIKQTKNGNKNMFVVVQIQKETIKKYNFYQSLQQQHEFDNI</sequence>
<protein>
    <submittedName>
        <fullName evidence="1">Uncharacterized protein</fullName>
    </submittedName>
</protein>
<name>A0A8S1Q2N2_PARPR</name>